<evidence type="ECO:0000313" key="2">
    <source>
        <dbReference type="EMBL" id="TDD85851.1"/>
    </source>
</evidence>
<protein>
    <submittedName>
        <fullName evidence="2">Uncharacterized protein</fullName>
    </submittedName>
</protein>
<dbReference type="EMBL" id="SMKU01000086">
    <property type="protein sequence ID" value="TDD85851.1"/>
    <property type="molecule type" value="Genomic_DNA"/>
</dbReference>
<keyword evidence="3" id="KW-1185">Reference proteome</keyword>
<dbReference type="RefSeq" id="WP_131894722.1">
    <property type="nucleotide sequence ID" value="NZ_SMKU01000086.1"/>
</dbReference>
<accession>A0A4R5BH89</accession>
<dbReference type="Proteomes" id="UP000294513">
    <property type="component" value="Unassembled WGS sequence"/>
</dbReference>
<proteinExistence type="predicted"/>
<evidence type="ECO:0000256" key="1">
    <source>
        <dbReference type="SAM" id="MobiDB-lite"/>
    </source>
</evidence>
<feature type="region of interest" description="Disordered" evidence="1">
    <location>
        <begin position="1"/>
        <end position="22"/>
    </location>
</feature>
<gene>
    <name evidence="2" type="ORF">E1298_18135</name>
</gene>
<sequence>MADVVAGDDIPDAFGEGGEGGEGGYDGYDGRVVLVATVGAVTVTAARLPKRQGGHDGWAIREVRAAVAQVARDGEGGHDGQESHGRC</sequence>
<name>A0A4R5BH89_9ACTN</name>
<reference evidence="2 3" key="1">
    <citation type="submission" date="2019-03" db="EMBL/GenBank/DDBJ databases">
        <title>Draft genome sequences of novel Actinobacteria.</title>
        <authorList>
            <person name="Sahin N."/>
            <person name="Ay H."/>
            <person name="Saygin H."/>
        </authorList>
    </citation>
    <scope>NUCLEOTIDE SEQUENCE [LARGE SCALE GENOMIC DNA]</scope>
    <source>
        <strain evidence="2 3">H3C3</strain>
    </source>
</reference>
<comment type="caution">
    <text evidence="2">The sequence shown here is derived from an EMBL/GenBank/DDBJ whole genome shotgun (WGS) entry which is preliminary data.</text>
</comment>
<dbReference type="AlphaFoldDB" id="A0A4R5BH89"/>
<evidence type="ECO:0000313" key="3">
    <source>
        <dbReference type="Proteomes" id="UP000294513"/>
    </source>
</evidence>
<organism evidence="2 3">
    <name type="scientific">Actinomadura rubrisoli</name>
    <dbReference type="NCBI Taxonomy" id="2530368"/>
    <lineage>
        <taxon>Bacteria</taxon>
        <taxon>Bacillati</taxon>
        <taxon>Actinomycetota</taxon>
        <taxon>Actinomycetes</taxon>
        <taxon>Streptosporangiales</taxon>
        <taxon>Thermomonosporaceae</taxon>
        <taxon>Actinomadura</taxon>
    </lineage>
</organism>